<dbReference type="STRING" id="1802730.A2591_03175"/>
<dbReference type="InterPro" id="IPR013766">
    <property type="entry name" value="Thioredoxin_domain"/>
</dbReference>
<feature type="transmembrane region" description="Helical" evidence="6">
    <location>
        <begin position="15"/>
        <end position="34"/>
    </location>
</feature>
<dbReference type="SUPFAM" id="SSF52833">
    <property type="entry name" value="Thioredoxin-like"/>
    <property type="match status" value="1"/>
</dbReference>
<organism evidence="8 9">
    <name type="scientific">Candidatus Yonathbacteria bacterium RIFOXYD1_FULL_52_36</name>
    <dbReference type="NCBI Taxonomy" id="1802730"/>
    <lineage>
        <taxon>Bacteria</taxon>
        <taxon>Candidatus Yonathiibacteriota</taxon>
    </lineage>
</organism>
<protein>
    <recommendedName>
        <fullName evidence="7">Thioredoxin domain-containing protein</fullName>
    </recommendedName>
</protein>
<feature type="domain" description="Thioredoxin" evidence="7">
    <location>
        <begin position="53"/>
        <end position="241"/>
    </location>
</feature>
<comment type="caution">
    <text evidence="8">The sequence shown here is derived from an EMBL/GenBank/DDBJ whole genome shotgun (WGS) entry which is preliminary data.</text>
</comment>
<dbReference type="GO" id="GO:0016491">
    <property type="term" value="F:oxidoreductase activity"/>
    <property type="evidence" value="ECO:0007669"/>
    <property type="project" value="UniProtKB-KW"/>
</dbReference>
<evidence type="ECO:0000256" key="5">
    <source>
        <dbReference type="ARBA" id="ARBA00023284"/>
    </source>
</evidence>
<dbReference type="Gene3D" id="3.40.30.10">
    <property type="entry name" value="Glutaredoxin"/>
    <property type="match status" value="1"/>
</dbReference>
<dbReference type="AlphaFoldDB" id="A0A1G2SN91"/>
<evidence type="ECO:0000256" key="4">
    <source>
        <dbReference type="ARBA" id="ARBA00023157"/>
    </source>
</evidence>
<evidence type="ECO:0000259" key="7">
    <source>
        <dbReference type="PROSITE" id="PS51352"/>
    </source>
</evidence>
<evidence type="ECO:0000256" key="1">
    <source>
        <dbReference type="ARBA" id="ARBA00005791"/>
    </source>
</evidence>
<dbReference type="InterPro" id="IPR012336">
    <property type="entry name" value="Thioredoxin-like_fold"/>
</dbReference>
<dbReference type="InterPro" id="IPR036249">
    <property type="entry name" value="Thioredoxin-like_sf"/>
</dbReference>
<gene>
    <name evidence="8" type="ORF">A2591_03175</name>
</gene>
<proteinExistence type="inferred from homology"/>
<sequence>MDGEQQRPEAPKNSLAVPGAIVIAGLLVAGAVFITNGGAVLGSAGKVAANAGGAEKAVALEITATDHVRGNPNAPVVVVEYSDPECPFCKNFHPTMQRIMSEYGAQGKVAWVYRSFPLDQIHSKAREEIEAIECAAEVGGNVKYWEYLDRVFEITPGNNGLDLALLPTIAQDLGLDVAEFEACRAEDKFADRIQAEYESGLAAGVRGTPHSIIIGKDGKQYVINGAQPYETVKQMIETALK</sequence>
<dbReference type="PANTHER" id="PTHR13887">
    <property type="entry name" value="GLUTATHIONE S-TRANSFERASE KAPPA"/>
    <property type="match status" value="1"/>
</dbReference>
<reference evidence="8 9" key="1">
    <citation type="journal article" date="2016" name="Nat. Commun.">
        <title>Thousands of microbial genomes shed light on interconnected biogeochemical processes in an aquifer system.</title>
        <authorList>
            <person name="Anantharaman K."/>
            <person name="Brown C.T."/>
            <person name="Hug L.A."/>
            <person name="Sharon I."/>
            <person name="Castelle C.J."/>
            <person name="Probst A.J."/>
            <person name="Thomas B.C."/>
            <person name="Singh A."/>
            <person name="Wilkins M.J."/>
            <person name="Karaoz U."/>
            <person name="Brodie E.L."/>
            <person name="Williams K.H."/>
            <person name="Hubbard S.S."/>
            <person name="Banfield J.F."/>
        </authorList>
    </citation>
    <scope>NUCLEOTIDE SEQUENCE [LARGE SCALE GENOMIC DNA]</scope>
</reference>
<dbReference type="Pfam" id="PF13462">
    <property type="entry name" value="Thioredoxin_4"/>
    <property type="match status" value="1"/>
</dbReference>
<evidence type="ECO:0000256" key="3">
    <source>
        <dbReference type="ARBA" id="ARBA00023002"/>
    </source>
</evidence>
<dbReference type="Proteomes" id="UP000178168">
    <property type="component" value="Unassembled WGS sequence"/>
</dbReference>
<accession>A0A1G2SN91</accession>
<evidence type="ECO:0000256" key="2">
    <source>
        <dbReference type="ARBA" id="ARBA00022729"/>
    </source>
</evidence>
<keyword evidence="6" id="KW-1133">Transmembrane helix</keyword>
<evidence type="ECO:0000313" key="9">
    <source>
        <dbReference type="Proteomes" id="UP000178168"/>
    </source>
</evidence>
<keyword evidence="6" id="KW-0472">Membrane</keyword>
<keyword evidence="4" id="KW-1015">Disulfide bond</keyword>
<keyword evidence="5" id="KW-0676">Redox-active center</keyword>
<keyword evidence="2" id="KW-0732">Signal</keyword>
<dbReference type="PROSITE" id="PS51352">
    <property type="entry name" value="THIOREDOXIN_2"/>
    <property type="match status" value="1"/>
</dbReference>
<evidence type="ECO:0000313" key="8">
    <source>
        <dbReference type="EMBL" id="OHA86424.1"/>
    </source>
</evidence>
<dbReference type="PANTHER" id="PTHR13887:SF14">
    <property type="entry name" value="DISULFIDE BOND FORMATION PROTEIN D"/>
    <property type="match status" value="1"/>
</dbReference>
<keyword evidence="6" id="KW-0812">Transmembrane</keyword>
<comment type="similarity">
    <text evidence="1">Belongs to the thioredoxin family. DsbA subfamily.</text>
</comment>
<name>A0A1G2SN91_9BACT</name>
<keyword evidence="3" id="KW-0560">Oxidoreductase</keyword>
<evidence type="ECO:0000256" key="6">
    <source>
        <dbReference type="SAM" id="Phobius"/>
    </source>
</evidence>
<dbReference type="EMBL" id="MHUZ01000001">
    <property type="protein sequence ID" value="OHA86424.1"/>
    <property type="molecule type" value="Genomic_DNA"/>
</dbReference>